<reference evidence="1 2" key="1">
    <citation type="submission" date="2020-09" db="EMBL/GenBank/DDBJ databases">
        <title>Characterization of Treponema spp. from bovine digital dermatitis in Korea.</title>
        <authorList>
            <person name="Espiritu H.M."/>
            <person name="Cho Y.I."/>
            <person name="Mamuad L."/>
        </authorList>
    </citation>
    <scope>NUCLEOTIDE SEQUENCE [LARGE SCALE GENOMIC DNA]</scope>
    <source>
        <strain evidence="1 2">KS1</strain>
    </source>
</reference>
<organism evidence="1 2">
    <name type="scientific">Treponema pedis</name>
    <dbReference type="NCBI Taxonomy" id="409322"/>
    <lineage>
        <taxon>Bacteria</taxon>
        <taxon>Pseudomonadati</taxon>
        <taxon>Spirochaetota</taxon>
        <taxon>Spirochaetia</taxon>
        <taxon>Spirochaetales</taxon>
        <taxon>Treponemataceae</taxon>
        <taxon>Treponema</taxon>
    </lineage>
</organism>
<gene>
    <name evidence="1" type="ORF">IFE08_03275</name>
</gene>
<name>A0A7S6WQE0_9SPIR</name>
<protein>
    <submittedName>
        <fullName evidence="1">Uncharacterized protein</fullName>
    </submittedName>
</protein>
<evidence type="ECO:0000313" key="2">
    <source>
        <dbReference type="Proteomes" id="UP000593915"/>
    </source>
</evidence>
<evidence type="ECO:0000313" key="1">
    <source>
        <dbReference type="EMBL" id="QOW61423.1"/>
    </source>
</evidence>
<sequence>MNGNMQNTGQIPPSMEKELFFVIDYILNRAGGRETELISAALERKKNELSHGFGTAGLSAINPENMAKQMSESINRSIQTSLEGVRHTFRDFAADMLQKEAPELTPEQMSALIDSWIPETGNYDGKIKSLAKGGKIGGIPSDVMYGMILQFVSFSIGEMQKSEDAELRNTMGNWPEKYWDKFPPGIRQEIKRFINGETTSGEFRKNITAMIS</sequence>
<proteinExistence type="predicted"/>
<dbReference type="Proteomes" id="UP000593915">
    <property type="component" value="Chromosome"/>
</dbReference>
<dbReference type="AlphaFoldDB" id="A0A7S6WQE0"/>
<dbReference type="EMBL" id="CP061839">
    <property type="protein sequence ID" value="QOW61423.1"/>
    <property type="molecule type" value="Genomic_DNA"/>
</dbReference>
<accession>A0A7S6WQE0</accession>
<dbReference type="RefSeq" id="WP_194076914.1">
    <property type="nucleotide sequence ID" value="NZ_CP061839.1"/>
</dbReference>